<protein>
    <submittedName>
        <fullName evidence="1">Uncharacterized protein</fullName>
    </submittedName>
</protein>
<reference evidence="2" key="1">
    <citation type="submission" date="2015-08" db="EMBL/GenBank/DDBJ databases">
        <authorList>
            <person name="Varghese N."/>
        </authorList>
    </citation>
    <scope>NUCLEOTIDE SEQUENCE [LARGE SCALE GENOMIC DNA]</scope>
    <source>
        <strain evidence="2">DSM 27808</strain>
    </source>
</reference>
<name>A0A0K6HAC2_9GAMM</name>
<evidence type="ECO:0000313" key="1">
    <source>
        <dbReference type="EMBL" id="CUA87841.1"/>
    </source>
</evidence>
<sequence length="221" mass="25928">MTESVELNELVLNDDDRQFEHLLSVELSAPLVIQWKHLTFGSKTQILSLVLPFLRQLYQFVIRDRVFHMRRNQVPKGKIKSIIPTKYNLSQRLAGIEDLLIGQYNAIQKIKICALYYSMLPEDSGPDLFLLDVISHSVKLNRLVTNQELLDLAKQSIEEKRNVRLLNYSHEQYKASGKQELASRKIKWNQDETIQELAKRYREGNIYRLITNCFETHQTIK</sequence>
<evidence type="ECO:0000313" key="2">
    <source>
        <dbReference type="Proteomes" id="UP000182598"/>
    </source>
</evidence>
<keyword evidence="2" id="KW-1185">Reference proteome</keyword>
<proteinExistence type="predicted"/>
<dbReference type="AlphaFoldDB" id="A0A0K6HAC2"/>
<dbReference type="EMBL" id="CYHB01000007">
    <property type="protein sequence ID" value="CUA87841.1"/>
    <property type="molecule type" value="Genomic_DNA"/>
</dbReference>
<organism evidence="1 2">
    <name type="scientific">Pseudidiomarina woesei</name>
    <dbReference type="NCBI Taxonomy" id="1381080"/>
    <lineage>
        <taxon>Bacteria</taxon>
        <taxon>Pseudomonadati</taxon>
        <taxon>Pseudomonadota</taxon>
        <taxon>Gammaproteobacteria</taxon>
        <taxon>Alteromonadales</taxon>
        <taxon>Idiomarinaceae</taxon>
        <taxon>Pseudidiomarina</taxon>
    </lineage>
</organism>
<gene>
    <name evidence="1" type="ORF">Ga0061064_1958</name>
</gene>
<dbReference type="RefSeq" id="WP_055439609.1">
    <property type="nucleotide sequence ID" value="NZ_CYHB01000007.1"/>
</dbReference>
<accession>A0A0K6HAC2</accession>
<dbReference type="Proteomes" id="UP000182598">
    <property type="component" value="Unassembled WGS sequence"/>
</dbReference>